<evidence type="ECO:0000313" key="9">
    <source>
        <dbReference type="EMBL" id="ENZ74748.1"/>
    </source>
</evidence>
<dbReference type="PATRIC" id="fig|1264675.3.peg.5226"/>
<keyword evidence="7" id="KW-0281">Fimbrium</keyword>
<dbReference type="NCBIfam" id="TIGR02532">
    <property type="entry name" value="IV_pilin_GFxxxE"/>
    <property type="match status" value="1"/>
</dbReference>
<evidence type="ECO:0000256" key="6">
    <source>
        <dbReference type="ARBA" id="ARBA00023136"/>
    </source>
</evidence>
<evidence type="ECO:0000256" key="7">
    <source>
        <dbReference type="RuleBase" id="RU000389"/>
    </source>
</evidence>
<dbReference type="Gene3D" id="3.30.700.10">
    <property type="entry name" value="Glycoprotein, Type 4 Pilin"/>
    <property type="match status" value="1"/>
</dbReference>
<organism evidence="9 10">
    <name type="scientific">Ralstonia pickettii OR214</name>
    <dbReference type="NCBI Taxonomy" id="1264675"/>
    <lineage>
        <taxon>Bacteria</taxon>
        <taxon>Pseudomonadati</taxon>
        <taxon>Pseudomonadota</taxon>
        <taxon>Betaproteobacteria</taxon>
        <taxon>Burkholderiales</taxon>
        <taxon>Burkholderiaceae</taxon>
        <taxon>Ralstonia</taxon>
    </lineage>
</organism>
<dbReference type="GO" id="GO:0009289">
    <property type="term" value="C:pilus"/>
    <property type="evidence" value="ECO:0007669"/>
    <property type="project" value="InterPro"/>
</dbReference>
<dbReference type="InterPro" id="IPR001082">
    <property type="entry name" value="Pilin"/>
</dbReference>
<dbReference type="PANTHER" id="PTHR30093">
    <property type="entry name" value="GENERAL SECRETION PATHWAY PROTEIN G"/>
    <property type="match status" value="1"/>
</dbReference>
<evidence type="ECO:0000256" key="2">
    <source>
        <dbReference type="ARBA" id="ARBA00005233"/>
    </source>
</evidence>
<keyword evidence="3" id="KW-0488">Methylation</keyword>
<keyword evidence="6 8" id="KW-0472">Membrane</keyword>
<sequence precursor="true">MKSMRRMNKRVQKGFTLIELMIVVAIVGILAAIALPAYNNYMIKSKLVEATTDLDSTKSAVAEAYSSNNSTFPTSANSPINGSNTGSAPFANSKYVKRLDYVSAGGGANSNINVTVTLTGTGNTTVDTAVIGLIGTGGADGTVAWQCATISAAGAGTPPGTAVASGAKVTALYPYLPATCQF</sequence>
<evidence type="ECO:0000313" key="10">
    <source>
        <dbReference type="Proteomes" id="UP000013280"/>
    </source>
</evidence>
<evidence type="ECO:0000256" key="8">
    <source>
        <dbReference type="SAM" id="Phobius"/>
    </source>
</evidence>
<keyword evidence="4 8" id="KW-0812">Transmembrane</keyword>
<dbReference type="RefSeq" id="WP_004637484.1">
    <property type="nucleotide sequence ID" value="NZ_APMQ01000040.1"/>
</dbReference>
<gene>
    <name evidence="9" type="ORF">OR214_05307</name>
</gene>
<accession>R0DME8</accession>
<comment type="caution">
    <text evidence="9">The sequence shown here is derived from an EMBL/GenBank/DDBJ whole genome shotgun (WGS) entry which is preliminary data.</text>
</comment>
<dbReference type="Proteomes" id="UP000013280">
    <property type="component" value="Unassembled WGS sequence"/>
</dbReference>
<dbReference type="AlphaFoldDB" id="R0DME8"/>
<dbReference type="Pfam" id="PF00114">
    <property type="entry name" value="Pilin"/>
    <property type="match status" value="1"/>
</dbReference>
<proteinExistence type="inferred from homology"/>
<dbReference type="PROSITE" id="PS00409">
    <property type="entry name" value="PROKAR_NTER_METHYL"/>
    <property type="match status" value="1"/>
</dbReference>
<dbReference type="InterPro" id="IPR012902">
    <property type="entry name" value="N_methyl_site"/>
</dbReference>
<dbReference type="InterPro" id="IPR045584">
    <property type="entry name" value="Pilin-like"/>
</dbReference>
<dbReference type="Pfam" id="PF07963">
    <property type="entry name" value="N_methyl"/>
    <property type="match status" value="1"/>
</dbReference>
<evidence type="ECO:0000256" key="4">
    <source>
        <dbReference type="ARBA" id="ARBA00022692"/>
    </source>
</evidence>
<name>R0DME8_RALPI</name>
<reference evidence="9 10" key="1">
    <citation type="journal article" date="2013" name="Genome Announc.">
        <title>Draft Genome Sequence for Ralstonia sp. Strain OR214, a Bacterium with Potential for Bioremediation.</title>
        <authorList>
            <person name="Utturkar S.M."/>
            <person name="Bollmann A."/>
            <person name="Brzoska R.M."/>
            <person name="Klingeman D.M."/>
            <person name="Epstein S.E."/>
            <person name="Palumbo A.V."/>
            <person name="Brown S.D."/>
        </authorList>
    </citation>
    <scope>NUCLEOTIDE SEQUENCE [LARGE SCALE GENOMIC DNA]</scope>
    <source>
        <strain evidence="9 10">OR214</strain>
    </source>
</reference>
<dbReference type="GO" id="GO:0007155">
    <property type="term" value="P:cell adhesion"/>
    <property type="evidence" value="ECO:0007669"/>
    <property type="project" value="InterPro"/>
</dbReference>
<keyword evidence="5 8" id="KW-1133">Transmembrane helix</keyword>
<comment type="subcellular location">
    <subcellularLocation>
        <location evidence="1">Membrane</location>
        <topology evidence="1">Single-pass membrane protein</topology>
    </subcellularLocation>
</comment>
<dbReference type="PANTHER" id="PTHR30093:SF44">
    <property type="entry name" value="TYPE II SECRETION SYSTEM CORE PROTEIN G"/>
    <property type="match status" value="1"/>
</dbReference>
<comment type="similarity">
    <text evidence="2 7">Belongs to the N-Me-Phe pilin family.</text>
</comment>
<dbReference type="EMBL" id="APMQ01000040">
    <property type="protein sequence ID" value="ENZ74748.1"/>
    <property type="molecule type" value="Genomic_DNA"/>
</dbReference>
<feature type="transmembrane region" description="Helical" evidence="8">
    <location>
        <begin position="20"/>
        <end position="38"/>
    </location>
</feature>
<protein>
    <submittedName>
        <fullName evidence="9">Tfp pilus assembly protein PilE</fullName>
    </submittedName>
</protein>
<dbReference type="GO" id="GO:0016020">
    <property type="term" value="C:membrane"/>
    <property type="evidence" value="ECO:0007669"/>
    <property type="project" value="UniProtKB-SubCell"/>
</dbReference>
<evidence type="ECO:0000256" key="5">
    <source>
        <dbReference type="ARBA" id="ARBA00022989"/>
    </source>
</evidence>
<dbReference type="SUPFAM" id="SSF54523">
    <property type="entry name" value="Pili subunits"/>
    <property type="match status" value="1"/>
</dbReference>
<evidence type="ECO:0000256" key="3">
    <source>
        <dbReference type="ARBA" id="ARBA00022481"/>
    </source>
</evidence>
<evidence type="ECO:0000256" key="1">
    <source>
        <dbReference type="ARBA" id="ARBA00004167"/>
    </source>
</evidence>